<dbReference type="RefSeq" id="WP_106740228.1">
    <property type="nucleotide sequence ID" value="NZ_PXYY01000006.1"/>
</dbReference>
<name>A0A2P7U2J3_9NEIS</name>
<comment type="caution">
    <text evidence="1">The sequence shown here is derived from an EMBL/GenBank/DDBJ whole genome shotgun (WGS) entry which is preliminary data.</text>
</comment>
<reference evidence="1 2" key="1">
    <citation type="submission" date="2018-03" db="EMBL/GenBank/DDBJ databases">
        <title>Neisseria weixii sp. nov., isolated from the intestinal contents of Tibetan Plateau pika (Ochotona curzoniae) in Yushu, Qinghai Province, China.</title>
        <authorList>
            <person name="Gui Z."/>
        </authorList>
    </citation>
    <scope>NUCLEOTIDE SEQUENCE [LARGE SCALE GENOMIC DNA]</scope>
    <source>
        <strain evidence="1 2">ATCC 51483</strain>
    </source>
</reference>
<sequence>MDKNNTPIRVFGLSHAETLALRQLALQKYGKASVSLLAKNTLKSLLSEEWSSDLDQGGKDMSSEPLPQGKMRLELKLPPPLAAYLTTAAEQGKMSANRRALYILAEYMENHPILTDSEITALYQSNVQLGAIGRNLNQIARHLNAGEGVSLTARYISNLEAVINGHIKQVGNIIRQHRQRQEDRFMP</sequence>
<dbReference type="AlphaFoldDB" id="A0A2P7U2J3"/>
<accession>A0A2P7U2J3</accession>
<dbReference type="Proteomes" id="UP000241868">
    <property type="component" value="Unassembled WGS sequence"/>
</dbReference>
<proteinExistence type="predicted"/>
<organism evidence="1 2">
    <name type="scientific">Neisseria iguanae</name>
    <dbReference type="NCBI Taxonomy" id="90242"/>
    <lineage>
        <taxon>Bacteria</taxon>
        <taxon>Pseudomonadati</taxon>
        <taxon>Pseudomonadota</taxon>
        <taxon>Betaproteobacteria</taxon>
        <taxon>Neisseriales</taxon>
        <taxon>Neisseriaceae</taxon>
        <taxon>Neisseria</taxon>
    </lineage>
</organism>
<evidence type="ECO:0000313" key="2">
    <source>
        <dbReference type="Proteomes" id="UP000241868"/>
    </source>
</evidence>
<keyword evidence="2" id="KW-1185">Reference proteome</keyword>
<dbReference type="OrthoDB" id="9789818at2"/>
<gene>
    <name evidence="1" type="ORF">C7N83_01905</name>
</gene>
<dbReference type="EMBL" id="PXYY01000006">
    <property type="protein sequence ID" value="PSJ81202.1"/>
    <property type="molecule type" value="Genomic_DNA"/>
</dbReference>
<protein>
    <submittedName>
        <fullName evidence="1">Uncharacterized protein</fullName>
    </submittedName>
</protein>
<evidence type="ECO:0000313" key="1">
    <source>
        <dbReference type="EMBL" id="PSJ81202.1"/>
    </source>
</evidence>